<dbReference type="Proteomes" id="UP000789702">
    <property type="component" value="Unassembled WGS sequence"/>
</dbReference>
<keyword evidence="2" id="KW-1185">Reference proteome</keyword>
<reference evidence="1" key="1">
    <citation type="submission" date="2021-06" db="EMBL/GenBank/DDBJ databases">
        <authorList>
            <person name="Kallberg Y."/>
            <person name="Tangrot J."/>
            <person name="Rosling A."/>
        </authorList>
    </citation>
    <scope>NUCLEOTIDE SEQUENCE</scope>
    <source>
        <strain evidence="1">IL203A</strain>
    </source>
</reference>
<name>A0ACA9MUU0_9GLOM</name>
<protein>
    <submittedName>
        <fullName evidence="1">2179_t:CDS:1</fullName>
    </submittedName>
</protein>
<sequence>KHFQQSNDTSNNGEMVDTNHDNNSSNNRTISPRYHEVDTEI</sequence>
<evidence type="ECO:0000313" key="1">
    <source>
        <dbReference type="EMBL" id="CAG8613952.1"/>
    </source>
</evidence>
<gene>
    <name evidence="1" type="ORF">DHETER_LOCUS7747</name>
</gene>
<comment type="caution">
    <text evidence="1">The sequence shown here is derived from an EMBL/GenBank/DDBJ whole genome shotgun (WGS) entry which is preliminary data.</text>
</comment>
<dbReference type="EMBL" id="CAJVPU010011358">
    <property type="protein sequence ID" value="CAG8613952.1"/>
    <property type="molecule type" value="Genomic_DNA"/>
</dbReference>
<evidence type="ECO:0000313" key="2">
    <source>
        <dbReference type="Proteomes" id="UP000789702"/>
    </source>
</evidence>
<accession>A0ACA9MUU0</accession>
<feature type="non-terminal residue" evidence="1">
    <location>
        <position position="1"/>
    </location>
</feature>
<proteinExistence type="predicted"/>
<organism evidence="1 2">
    <name type="scientific">Dentiscutata heterogama</name>
    <dbReference type="NCBI Taxonomy" id="1316150"/>
    <lineage>
        <taxon>Eukaryota</taxon>
        <taxon>Fungi</taxon>
        <taxon>Fungi incertae sedis</taxon>
        <taxon>Mucoromycota</taxon>
        <taxon>Glomeromycotina</taxon>
        <taxon>Glomeromycetes</taxon>
        <taxon>Diversisporales</taxon>
        <taxon>Gigasporaceae</taxon>
        <taxon>Dentiscutata</taxon>
    </lineage>
</organism>